<dbReference type="RefSeq" id="WP_358141445.1">
    <property type="nucleotide sequence ID" value="NZ_JBFALK010000033.1"/>
</dbReference>
<name>A0ABV3GSK3_MICGL</name>
<accession>A0ABV3GSK3</accession>
<sequence>MSPEEPALRLPRATVFAAVCVGVSAGGHVLAGGGPVPPDVMALGALGALALAYALNGRERGPEVVLTATIGAQVLLHELFALSAPVTSAVSEISDMSTTSEMPPTQGMQAMPVALSDAGHGGHPGLGMSLAHLVLAVSTGWWLYRGESAVWLMLRLWGAAPLAVLRWIRAASTGTFAPPARPVTPSEPGPYVGREVAAAIHRRGPPPCLASVMSR</sequence>
<reference evidence="1 2" key="1">
    <citation type="submission" date="2024-06" db="EMBL/GenBank/DDBJ databases">
        <title>The Natural Products Discovery Center: Release of the First 8490 Sequenced Strains for Exploring Actinobacteria Biosynthetic Diversity.</title>
        <authorList>
            <person name="Kalkreuter E."/>
            <person name="Kautsar S.A."/>
            <person name="Yang D."/>
            <person name="Bader C.D."/>
            <person name="Teijaro C.N."/>
            <person name="Fluegel L."/>
            <person name="Davis C.M."/>
            <person name="Simpson J.R."/>
            <person name="Lauterbach L."/>
            <person name="Steele A.D."/>
            <person name="Gui C."/>
            <person name="Meng S."/>
            <person name="Li G."/>
            <person name="Viehrig K."/>
            <person name="Ye F."/>
            <person name="Su P."/>
            <person name="Kiefer A.F."/>
            <person name="Nichols A."/>
            <person name="Cepeda A.J."/>
            <person name="Yan W."/>
            <person name="Fan B."/>
            <person name="Jiang Y."/>
            <person name="Adhikari A."/>
            <person name="Zheng C.-J."/>
            <person name="Schuster L."/>
            <person name="Cowan T.M."/>
            <person name="Smanski M.J."/>
            <person name="Chevrette M.G."/>
            <person name="De Carvalho L.P.S."/>
            <person name="Shen B."/>
        </authorList>
    </citation>
    <scope>NUCLEOTIDE SEQUENCE [LARGE SCALE GENOMIC DNA]</scope>
    <source>
        <strain evidence="1 2">NPDC050100</strain>
    </source>
</reference>
<evidence type="ECO:0000313" key="2">
    <source>
        <dbReference type="Proteomes" id="UP001551675"/>
    </source>
</evidence>
<gene>
    <name evidence="1" type="ORF">AB0I59_39005</name>
</gene>
<proteinExistence type="predicted"/>
<keyword evidence="2" id="KW-1185">Reference proteome</keyword>
<dbReference type="EMBL" id="JBFALK010000033">
    <property type="protein sequence ID" value="MEV0974616.1"/>
    <property type="molecule type" value="Genomic_DNA"/>
</dbReference>
<organism evidence="1 2">
    <name type="scientific">Microtetraspora glauca</name>
    <dbReference type="NCBI Taxonomy" id="1996"/>
    <lineage>
        <taxon>Bacteria</taxon>
        <taxon>Bacillati</taxon>
        <taxon>Actinomycetota</taxon>
        <taxon>Actinomycetes</taxon>
        <taxon>Streptosporangiales</taxon>
        <taxon>Streptosporangiaceae</taxon>
        <taxon>Microtetraspora</taxon>
    </lineage>
</organism>
<evidence type="ECO:0008006" key="3">
    <source>
        <dbReference type="Google" id="ProtNLM"/>
    </source>
</evidence>
<comment type="caution">
    <text evidence="1">The sequence shown here is derived from an EMBL/GenBank/DDBJ whole genome shotgun (WGS) entry which is preliminary data.</text>
</comment>
<dbReference type="Proteomes" id="UP001551675">
    <property type="component" value="Unassembled WGS sequence"/>
</dbReference>
<protein>
    <recommendedName>
        <fullName evidence="3">MFS transporter</fullName>
    </recommendedName>
</protein>
<evidence type="ECO:0000313" key="1">
    <source>
        <dbReference type="EMBL" id="MEV0974616.1"/>
    </source>
</evidence>